<sequence length="485" mass="51420">MTEPLIDPLQPFLRPAPAAPAPLLLTRTDLELYVTPGSARLRATRVLVNRETERLEAVLTLPPALDGEVVFGAAVTIGGERWSGRARAHRSGETAYDGATVEGQRALLLEEAKQGWRVFSVAGIAPGEEGAIEIDSVVDLAAGTTHLLLRPAADADRLTSRLPDHQTPRLTGTADAMTLTVWTDDGIEISVDATFLPIGRAFPIDGAPLALRVTSAPDATSARPRSAEDRAAAAALDARRRIAEILAGPKPIDRAAIRALSVEANLLTAETSLVFIGPAGEANGVLPVMRKVALFDGRSALTEPPPLPASPPVLQTVPEWQETPGPEILEEPGSIRPGRAGRYRSRFGRPAAKAPWMARLANWLRHSLRRKSRNPSLAELGQGLWATAPLVVWSRDGALALRSGDAAHLPEDAALAVRAAARHSDVIATATALRLPTEQLAVGLLAGAAIRQSAAPDTILSALFPDNPLSPPLPFQRLLAAMILD</sequence>
<dbReference type="InterPro" id="IPR013694">
    <property type="entry name" value="VIT"/>
</dbReference>
<name>A0A1M7ZQB4_9HYPH</name>
<proteinExistence type="predicted"/>
<organism evidence="2 3">
    <name type="scientific">Pseudoxanthobacter soli DSM 19599</name>
    <dbReference type="NCBI Taxonomy" id="1123029"/>
    <lineage>
        <taxon>Bacteria</taxon>
        <taxon>Pseudomonadati</taxon>
        <taxon>Pseudomonadota</taxon>
        <taxon>Alphaproteobacteria</taxon>
        <taxon>Hyphomicrobiales</taxon>
        <taxon>Segnochrobactraceae</taxon>
        <taxon>Pseudoxanthobacter</taxon>
    </lineage>
</organism>
<gene>
    <name evidence="2" type="ORF">SAMN02745172_03661</name>
</gene>
<evidence type="ECO:0000259" key="1">
    <source>
        <dbReference type="PROSITE" id="PS51468"/>
    </source>
</evidence>
<dbReference type="RefSeq" id="WP_073631377.1">
    <property type="nucleotide sequence ID" value="NZ_FRXO01000009.1"/>
</dbReference>
<dbReference type="STRING" id="1123029.SAMN02745172_03661"/>
<dbReference type="EMBL" id="FRXO01000009">
    <property type="protein sequence ID" value="SHO66999.1"/>
    <property type="molecule type" value="Genomic_DNA"/>
</dbReference>
<protein>
    <submittedName>
        <fullName evidence="2">Vault protein inter-alpha-trypsin domain-containing protein</fullName>
    </submittedName>
</protein>
<evidence type="ECO:0000313" key="2">
    <source>
        <dbReference type="EMBL" id="SHO66999.1"/>
    </source>
</evidence>
<keyword evidence="3" id="KW-1185">Reference proteome</keyword>
<evidence type="ECO:0000313" key="3">
    <source>
        <dbReference type="Proteomes" id="UP000186406"/>
    </source>
</evidence>
<accession>A0A1M7ZQB4</accession>
<dbReference type="Proteomes" id="UP000186406">
    <property type="component" value="Unassembled WGS sequence"/>
</dbReference>
<dbReference type="PROSITE" id="PS51468">
    <property type="entry name" value="VIT"/>
    <property type="match status" value="1"/>
</dbReference>
<reference evidence="2 3" key="1">
    <citation type="submission" date="2016-12" db="EMBL/GenBank/DDBJ databases">
        <authorList>
            <person name="Song W.-J."/>
            <person name="Kurnit D.M."/>
        </authorList>
    </citation>
    <scope>NUCLEOTIDE SEQUENCE [LARGE SCALE GENOMIC DNA]</scope>
    <source>
        <strain evidence="2 3">DSM 19599</strain>
    </source>
</reference>
<dbReference type="Pfam" id="PF08487">
    <property type="entry name" value="VIT"/>
    <property type="match status" value="1"/>
</dbReference>
<feature type="domain" description="VIT" evidence="1">
    <location>
        <begin position="9"/>
        <end position="138"/>
    </location>
</feature>
<dbReference type="AlphaFoldDB" id="A0A1M7ZQB4"/>